<evidence type="ECO:0000313" key="1">
    <source>
        <dbReference type="EMBL" id="QNH90549.1"/>
    </source>
</evidence>
<organismHost>
    <name type="scientific">Mamestra configurata</name>
    <name type="common">bertha armyworm</name>
    <dbReference type="NCBI Taxonomy" id="174822"/>
</organismHost>
<name>A0A7G7Y853_NPVMC</name>
<dbReference type="EMBL" id="MN320360">
    <property type="protein sequence ID" value="QNH90549.1"/>
    <property type="molecule type" value="Genomic_DNA"/>
</dbReference>
<accession>A0A7G7Y853</accession>
<proteinExistence type="predicted"/>
<sequence length="158" mass="18482">MCTVRSTLRSCDSKTMFAYLVIRRACLFVDSAQRRVLFNFVDDHKKEDVQLLLERLLLAFDVSLVYRVIENIKAIVWALVKTVYAHNPNVLSLNRHKPHLQYASQLIAKVNQTQQLHEFARDLYKQYCVYELTEDSLSWSELINVLCNLDNICSNNNK</sequence>
<protein>
    <submittedName>
        <fullName evidence="1">Maco-A 69</fullName>
    </submittedName>
</protein>
<organism evidence="1">
    <name type="scientific">Mamestra configurata nucleopolyhedrovirus</name>
    <name type="common">MacoNPV</name>
    <dbReference type="NCBI Taxonomy" id="207830"/>
    <lineage>
        <taxon>Viruses</taxon>
        <taxon>Viruses incertae sedis</taxon>
        <taxon>Naldaviricetes</taxon>
        <taxon>Lefavirales</taxon>
        <taxon>Baculoviridae</taxon>
        <taxon>Alphabaculovirus</taxon>
        <taxon>Alphabaculovirus maconfiguratae</taxon>
    </lineage>
</organism>
<reference evidence="1" key="1">
    <citation type="submission" date="2019-08" db="EMBL/GenBank/DDBJ databases">
        <title>Genomics of alphabaculovirus isolates infecting Mamestra configurata.</title>
        <authorList>
            <person name="Erlandson M.A."/>
            <person name="Baldwin D."/>
            <person name="Theilmann D.A."/>
        </authorList>
    </citation>
    <scope>NUCLEOTIDE SEQUENCE</scope>
    <source>
        <strain evidence="1">94-2</strain>
    </source>
</reference>